<organism evidence="1 2">
    <name type="scientific">Paramuricea clavata</name>
    <name type="common">Red gorgonian</name>
    <name type="synonym">Violescent sea-whip</name>
    <dbReference type="NCBI Taxonomy" id="317549"/>
    <lineage>
        <taxon>Eukaryota</taxon>
        <taxon>Metazoa</taxon>
        <taxon>Cnidaria</taxon>
        <taxon>Anthozoa</taxon>
        <taxon>Octocorallia</taxon>
        <taxon>Malacalcyonacea</taxon>
        <taxon>Plexauridae</taxon>
        <taxon>Paramuricea</taxon>
    </lineage>
</organism>
<accession>A0A7D9ICA8</accession>
<proteinExistence type="predicted"/>
<protein>
    <submittedName>
        <fullName evidence="1">Uncharacterized protein</fullName>
    </submittedName>
</protein>
<keyword evidence="2" id="KW-1185">Reference proteome</keyword>
<dbReference type="AlphaFoldDB" id="A0A7D9ICA8"/>
<sequence>MILEELIGSFVALFSKLIQTPSLSRETLPRDYNLIFKQNPEQDEVRDDLIHREYEQEVQPDLPYYEEALSVLGQMNQEPRRNFCESFLRSCKANVGLVTKAVFIIGSLIVGLVYLDLNTSNACIQWVHNKFVVSSHVRSLQITGMSLKLLPFYAWFPTTVYLLRGFGEFKQNYLLCLFICQLVAASIACVYGIIVFDKLETTITDYSKYG</sequence>
<name>A0A7D9ICA8_PARCT</name>
<dbReference type="EMBL" id="CACRXK020004647">
    <property type="protein sequence ID" value="CAB4003502.1"/>
    <property type="molecule type" value="Genomic_DNA"/>
</dbReference>
<reference evidence="1" key="1">
    <citation type="submission" date="2020-04" db="EMBL/GenBank/DDBJ databases">
        <authorList>
            <person name="Alioto T."/>
            <person name="Alioto T."/>
            <person name="Gomez Garrido J."/>
        </authorList>
    </citation>
    <scope>NUCLEOTIDE SEQUENCE</scope>
    <source>
        <strain evidence="1">A484AB</strain>
    </source>
</reference>
<gene>
    <name evidence="1" type="ORF">PACLA_8A009850</name>
</gene>
<dbReference type="Proteomes" id="UP001152795">
    <property type="component" value="Unassembled WGS sequence"/>
</dbReference>
<evidence type="ECO:0000313" key="1">
    <source>
        <dbReference type="EMBL" id="CAB4003502.1"/>
    </source>
</evidence>
<evidence type="ECO:0000313" key="2">
    <source>
        <dbReference type="Proteomes" id="UP001152795"/>
    </source>
</evidence>
<comment type="caution">
    <text evidence="1">The sequence shown here is derived from an EMBL/GenBank/DDBJ whole genome shotgun (WGS) entry which is preliminary data.</text>
</comment>